<dbReference type="PANTHER" id="PTHR40866">
    <property type="entry name" value="BED-TYPE DOMAIN-CONTAINING PROTEIN"/>
    <property type="match status" value="1"/>
</dbReference>
<proteinExistence type="predicted"/>
<reference evidence="1 2" key="1">
    <citation type="journal article" date="2017" name="Genome Biol. Evol.">
        <title>Phytophthora megakarya and P. palmivora, closely related causal agents of cacao black pod rot, underwent increases in genome sizes and gene numbers by different mechanisms.</title>
        <authorList>
            <person name="Ali S.S."/>
            <person name="Shao J."/>
            <person name="Lary D.J."/>
            <person name="Kronmiller B."/>
            <person name="Shen D."/>
            <person name="Strem M.D."/>
            <person name="Amoako-Attah I."/>
            <person name="Akrofi A.Y."/>
            <person name="Begoude B.A."/>
            <person name="Ten Hoopen G.M."/>
            <person name="Coulibaly K."/>
            <person name="Kebe B.I."/>
            <person name="Melnick R.L."/>
            <person name="Guiltinan M.J."/>
            <person name="Tyler B.M."/>
            <person name="Meinhardt L.W."/>
            <person name="Bailey B.A."/>
        </authorList>
    </citation>
    <scope>NUCLEOTIDE SEQUENCE [LARGE SCALE GENOMIC DNA]</scope>
    <source>
        <strain evidence="2">sbr112.9</strain>
    </source>
</reference>
<dbReference type="EMBL" id="NCKW01001910">
    <property type="protein sequence ID" value="POM78772.1"/>
    <property type="molecule type" value="Genomic_DNA"/>
</dbReference>
<evidence type="ECO:0000313" key="1">
    <source>
        <dbReference type="EMBL" id="POM78772.1"/>
    </source>
</evidence>
<gene>
    <name evidence="1" type="ORF">PHPALM_3656</name>
</gene>
<evidence type="ECO:0000313" key="2">
    <source>
        <dbReference type="Proteomes" id="UP000237271"/>
    </source>
</evidence>
<comment type="caution">
    <text evidence="1">The sequence shown here is derived from an EMBL/GenBank/DDBJ whole genome shotgun (WGS) entry which is preliminary data.</text>
</comment>
<dbReference type="Proteomes" id="UP000237271">
    <property type="component" value="Unassembled WGS sequence"/>
</dbReference>
<protein>
    <submittedName>
        <fullName evidence="1">Uncharacterized protein</fullName>
    </submittedName>
</protein>
<accession>A0A2P4YLU1</accession>
<sequence>MRQFAVSHNKVVKLAAENRGRAMLKYQVVSGGDCRFEVTRRRSQGQTRDGYFITHCNLVHNWCTGRSRLIAQVGERISQDMSDAFGLMFDRWTCGTHHIVAIYGVFTKDDKLQQFLLAVSPTEFGQTADAHIEMIDMILNLYHRDGEMVLFIVADNCTTNQATRLCVPLVGCVWCWVLTVR</sequence>
<organism evidence="1 2">
    <name type="scientific">Phytophthora palmivora</name>
    <dbReference type="NCBI Taxonomy" id="4796"/>
    <lineage>
        <taxon>Eukaryota</taxon>
        <taxon>Sar</taxon>
        <taxon>Stramenopiles</taxon>
        <taxon>Oomycota</taxon>
        <taxon>Peronosporomycetes</taxon>
        <taxon>Peronosporales</taxon>
        <taxon>Peronosporaceae</taxon>
        <taxon>Phytophthora</taxon>
    </lineage>
</organism>
<dbReference type="OrthoDB" id="165141at2759"/>
<name>A0A2P4YLU1_9STRA</name>
<dbReference type="PANTHER" id="PTHR40866:SF1">
    <property type="entry name" value="BED-TYPE DOMAIN-CONTAINING PROTEIN"/>
    <property type="match status" value="1"/>
</dbReference>
<keyword evidence="2" id="KW-1185">Reference proteome</keyword>
<dbReference type="AlphaFoldDB" id="A0A2P4YLU1"/>